<evidence type="ECO:0000256" key="5">
    <source>
        <dbReference type="ARBA" id="ARBA00022692"/>
    </source>
</evidence>
<gene>
    <name evidence="9" type="ORF">IAA17_00290</name>
</gene>
<keyword evidence="4" id="KW-1003">Cell membrane</keyword>
<feature type="transmembrane region" description="Helical" evidence="8">
    <location>
        <begin position="252"/>
        <end position="270"/>
    </location>
</feature>
<dbReference type="GO" id="GO:0055085">
    <property type="term" value="P:transmembrane transport"/>
    <property type="evidence" value="ECO:0007669"/>
    <property type="project" value="InterPro"/>
</dbReference>
<feature type="transmembrane region" description="Helical" evidence="8">
    <location>
        <begin position="161"/>
        <end position="182"/>
    </location>
</feature>
<proteinExistence type="inferred from homology"/>
<dbReference type="EMBL" id="DXBC01000006">
    <property type="protein sequence ID" value="HIZ78217.1"/>
    <property type="molecule type" value="Genomic_DNA"/>
</dbReference>
<feature type="transmembrane region" description="Helical" evidence="8">
    <location>
        <begin position="34"/>
        <end position="53"/>
    </location>
</feature>
<dbReference type="InterPro" id="IPR004776">
    <property type="entry name" value="Mem_transp_PIN-like"/>
</dbReference>
<feature type="transmembrane region" description="Helical" evidence="8">
    <location>
        <begin position="59"/>
        <end position="80"/>
    </location>
</feature>
<evidence type="ECO:0000256" key="1">
    <source>
        <dbReference type="ARBA" id="ARBA00004651"/>
    </source>
</evidence>
<feature type="transmembrane region" description="Helical" evidence="8">
    <location>
        <begin position="188"/>
        <end position="209"/>
    </location>
</feature>
<evidence type="ECO:0000256" key="7">
    <source>
        <dbReference type="ARBA" id="ARBA00023136"/>
    </source>
</evidence>
<comment type="similarity">
    <text evidence="2">Belongs to the auxin efflux carrier (TC 2.A.69) family.</text>
</comment>
<evidence type="ECO:0000313" key="10">
    <source>
        <dbReference type="Proteomes" id="UP000824101"/>
    </source>
</evidence>
<evidence type="ECO:0000256" key="4">
    <source>
        <dbReference type="ARBA" id="ARBA00022475"/>
    </source>
</evidence>
<dbReference type="PANTHER" id="PTHR36838">
    <property type="entry name" value="AUXIN EFFLUX CARRIER FAMILY PROTEIN"/>
    <property type="match status" value="1"/>
</dbReference>
<dbReference type="PANTHER" id="PTHR36838:SF1">
    <property type="entry name" value="SLR1864 PROTEIN"/>
    <property type="match status" value="1"/>
</dbReference>
<reference evidence="9" key="1">
    <citation type="journal article" date="2021" name="PeerJ">
        <title>Extensive microbial diversity within the chicken gut microbiome revealed by metagenomics and culture.</title>
        <authorList>
            <person name="Gilroy R."/>
            <person name="Ravi A."/>
            <person name="Getino M."/>
            <person name="Pursley I."/>
            <person name="Horton D.L."/>
            <person name="Alikhan N.F."/>
            <person name="Baker D."/>
            <person name="Gharbi K."/>
            <person name="Hall N."/>
            <person name="Watson M."/>
            <person name="Adriaenssens E.M."/>
            <person name="Foster-Nyarko E."/>
            <person name="Jarju S."/>
            <person name="Secka A."/>
            <person name="Antonio M."/>
            <person name="Oren A."/>
            <person name="Chaudhuri R.R."/>
            <person name="La Ragione R."/>
            <person name="Hildebrand F."/>
            <person name="Pallen M.J."/>
        </authorList>
    </citation>
    <scope>NUCLEOTIDE SEQUENCE</scope>
    <source>
        <strain evidence="9">ChiBcec1-1093</strain>
    </source>
</reference>
<name>A0A9D2K529_9FIRM</name>
<comment type="caution">
    <text evidence="9">The sequence shown here is derived from an EMBL/GenBank/DDBJ whole genome shotgun (WGS) entry which is preliminary data.</text>
</comment>
<keyword evidence="7 8" id="KW-0472">Membrane</keyword>
<keyword evidence="3" id="KW-0813">Transport</keyword>
<sequence>MEMIELQIQIFLLAVVGFVLGKKNILNMETKDHLVDVILMVVLPCSILESFEMELSPEILVSTLNVLLISCGIQVFYWIWNHIFYRKAEEGRRICLKYATMVSNAGFIGMPVAAAVYGSLGLLYASVFLLPQRIFMWSYGLSMFTTVSSREVVKKVLTHPCIIAVFLGLVIMICYTSGIYLPSALSDTIGQIGGCSTALSMMLIGAILSDVEPKEMLNKDALIYSFYRLLLIPFLVGLLLWKLPLDSTSVRVSVLLTAMPAASTTVMLAEKYHRDYRFASELIMTSTILSLVTIPVVAFVLNSVPF</sequence>
<evidence type="ECO:0000256" key="8">
    <source>
        <dbReference type="SAM" id="Phobius"/>
    </source>
</evidence>
<evidence type="ECO:0000256" key="3">
    <source>
        <dbReference type="ARBA" id="ARBA00022448"/>
    </source>
</evidence>
<dbReference type="AlphaFoldDB" id="A0A9D2K529"/>
<evidence type="ECO:0000313" key="9">
    <source>
        <dbReference type="EMBL" id="HIZ78217.1"/>
    </source>
</evidence>
<keyword evidence="5 8" id="KW-0812">Transmembrane</keyword>
<feature type="transmembrane region" description="Helical" evidence="8">
    <location>
        <begin position="282"/>
        <end position="301"/>
    </location>
</feature>
<dbReference type="InterPro" id="IPR038770">
    <property type="entry name" value="Na+/solute_symporter_sf"/>
</dbReference>
<dbReference type="Gene3D" id="1.20.1530.20">
    <property type="match status" value="1"/>
</dbReference>
<reference evidence="9" key="2">
    <citation type="submission" date="2021-04" db="EMBL/GenBank/DDBJ databases">
        <authorList>
            <person name="Gilroy R."/>
        </authorList>
    </citation>
    <scope>NUCLEOTIDE SEQUENCE</scope>
    <source>
        <strain evidence="9">ChiBcec1-1093</strain>
    </source>
</reference>
<dbReference type="GO" id="GO:0005886">
    <property type="term" value="C:plasma membrane"/>
    <property type="evidence" value="ECO:0007669"/>
    <property type="project" value="UniProtKB-SubCell"/>
</dbReference>
<comment type="subcellular location">
    <subcellularLocation>
        <location evidence="1">Cell membrane</location>
        <topology evidence="1">Multi-pass membrane protein</topology>
    </subcellularLocation>
</comment>
<feature type="transmembrane region" description="Helical" evidence="8">
    <location>
        <begin position="101"/>
        <end position="124"/>
    </location>
</feature>
<organism evidence="9 10">
    <name type="scientific">Candidatus Lachnoclostridium stercorigallinarum</name>
    <dbReference type="NCBI Taxonomy" id="2838634"/>
    <lineage>
        <taxon>Bacteria</taxon>
        <taxon>Bacillati</taxon>
        <taxon>Bacillota</taxon>
        <taxon>Clostridia</taxon>
        <taxon>Lachnospirales</taxon>
        <taxon>Lachnospiraceae</taxon>
    </lineage>
</organism>
<feature type="transmembrane region" description="Helical" evidence="8">
    <location>
        <begin position="221"/>
        <end position="240"/>
    </location>
</feature>
<keyword evidence="6 8" id="KW-1133">Transmembrane helix</keyword>
<feature type="transmembrane region" description="Helical" evidence="8">
    <location>
        <begin position="6"/>
        <end position="22"/>
    </location>
</feature>
<protein>
    <submittedName>
        <fullName evidence="9">AEC family transporter</fullName>
    </submittedName>
</protein>
<evidence type="ECO:0000256" key="6">
    <source>
        <dbReference type="ARBA" id="ARBA00022989"/>
    </source>
</evidence>
<accession>A0A9D2K529</accession>
<evidence type="ECO:0000256" key="2">
    <source>
        <dbReference type="ARBA" id="ARBA00010145"/>
    </source>
</evidence>
<dbReference type="Pfam" id="PF03547">
    <property type="entry name" value="Mem_trans"/>
    <property type="match status" value="1"/>
</dbReference>
<dbReference type="Proteomes" id="UP000824101">
    <property type="component" value="Unassembled WGS sequence"/>
</dbReference>